<name>A0A381NHS2_9ZZZZ</name>
<evidence type="ECO:0000256" key="4">
    <source>
        <dbReference type="ARBA" id="ARBA00023186"/>
    </source>
</evidence>
<sequence>MTDGDERLLECAVVGRVARTHGRSGHVIVNPETDFQHQRFMVGAVFLVCSDDRVSRATVTSARFHQGRPILGFEGVETIDAAEIYVGAELRVPLSELKVLPTDMFYHHDLIGCAVRMPDGIVLGSVAAIQGNAENSRLVIQTATEEVLVPLAADICQQINVADRTIEIDPPEGLLDLNATSRSRSTG</sequence>
<dbReference type="InterPro" id="IPR009000">
    <property type="entry name" value="Transl_B-barrel_sf"/>
</dbReference>
<evidence type="ECO:0000256" key="1">
    <source>
        <dbReference type="ARBA" id="ARBA00022490"/>
    </source>
</evidence>
<reference evidence="7" key="1">
    <citation type="submission" date="2018-05" db="EMBL/GenBank/DDBJ databases">
        <authorList>
            <person name="Lanie J.A."/>
            <person name="Ng W.-L."/>
            <person name="Kazmierczak K.M."/>
            <person name="Andrzejewski T.M."/>
            <person name="Davidsen T.M."/>
            <person name="Wayne K.J."/>
            <person name="Tettelin H."/>
            <person name="Glass J.I."/>
            <person name="Rusch D."/>
            <person name="Podicherti R."/>
            <person name="Tsui H.-C.T."/>
            <person name="Winkler M.E."/>
        </authorList>
    </citation>
    <scope>NUCLEOTIDE SEQUENCE</scope>
</reference>
<keyword evidence="4" id="KW-0143">Chaperone</keyword>
<dbReference type="Pfam" id="PF24986">
    <property type="entry name" value="PRC_RimM"/>
    <property type="match status" value="1"/>
</dbReference>
<dbReference type="GO" id="GO:0006364">
    <property type="term" value="P:rRNA processing"/>
    <property type="evidence" value="ECO:0007669"/>
    <property type="project" value="UniProtKB-KW"/>
</dbReference>
<dbReference type="Gene3D" id="2.40.30.60">
    <property type="entry name" value="RimM"/>
    <property type="match status" value="1"/>
</dbReference>
<dbReference type="PANTHER" id="PTHR33692:SF1">
    <property type="entry name" value="RIBOSOME MATURATION FACTOR RIMM"/>
    <property type="match status" value="1"/>
</dbReference>
<dbReference type="InterPro" id="IPR036976">
    <property type="entry name" value="RimM_N_sf"/>
</dbReference>
<dbReference type="SUPFAM" id="SSF50346">
    <property type="entry name" value="PRC-barrel domain"/>
    <property type="match status" value="1"/>
</dbReference>
<dbReference type="InterPro" id="IPR002676">
    <property type="entry name" value="RimM_N"/>
</dbReference>
<dbReference type="GO" id="GO:0005840">
    <property type="term" value="C:ribosome"/>
    <property type="evidence" value="ECO:0007669"/>
    <property type="project" value="InterPro"/>
</dbReference>
<keyword evidence="2" id="KW-0690">Ribosome biogenesis</keyword>
<proteinExistence type="inferred from homology"/>
<evidence type="ECO:0000259" key="6">
    <source>
        <dbReference type="Pfam" id="PF24986"/>
    </source>
</evidence>
<dbReference type="InterPro" id="IPR011961">
    <property type="entry name" value="RimM"/>
</dbReference>
<dbReference type="EMBL" id="UINC01000368">
    <property type="protein sequence ID" value="SUZ54105.1"/>
    <property type="molecule type" value="Genomic_DNA"/>
</dbReference>
<protein>
    <recommendedName>
        <fullName evidence="8">RimM N-terminal domain-containing protein</fullName>
    </recommendedName>
</protein>
<organism evidence="7">
    <name type="scientific">marine metagenome</name>
    <dbReference type="NCBI Taxonomy" id="408172"/>
    <lineage>
        <taxon>unclassified sequences</taxon>
        <taxon>metagenomes</taxon>
        <taxon>ecological metagenomes</taxon>
    </lineage>
</organism>
<evidence type="ECO:0000256" key="2">
    <source>
        <dbReference type="ARBA" id="ARBA00022517"/>
    </source>
</evidence>
<dbReference type="InterPro" id="IPR056792">
    <property type="entry name" value="PRC_RimM"/>
</dbReference>
<dbReference type="GO" id="GO:0043022">
    <property type="term" value="F:ribosome binding"/>
    <property type="evidence" value="ECO:0007669"/>
    <property type="project" value="InterPro"/>
</dbReference>
<keyword evidence="1" id="KW-0963">Cytoplasm</keyword>
<evidence type="ECO:0000259" key="5">
    <source>
        <dbReference type="Pfam" id="PF01782"/>
    </source>
</evidence>
<dbReference type="SUPFAM" id="SSF50447">
    <property type="entry name" value="Translation proteins"/>
    <property type="match status" value="1"/>
</dbReference>
<evidence type="ECO:0008006" key="8">
    <source>
        <dbReference type="Google" id="ProtNLM"/>
    </source>
</evidence>
<gene>
    <name evidence="7" type="ORF">METZ01_LOCUS6959</name>
</gene>
<dbReference type="InterPro" id="IPR011033">
    <property type="entry name" value="PRC_barrel-like_sf"/>
</dbReference>
<keyword evidence="3" id="KW-0698">rRNA processing</keyword>
<accession>A0A381NHS2</accession>
<dbReference type="Gene3D" id="2.30.30.240">
    <property type="entry name" value="PRC-barrel domain"/>
    <property type="match status" value="1"/>
</dbReference>
<dbReference type="NCBIfam" id="TIGR02273">
    <property type="entry name" value="16S_RimM"/>
    <property type="match status" value="1"/>
</dbReference>
<dbReference type="AlphaFoldDB" id="A0A381NHS2"/>
<evidence type="ECO:0000313" key="7">
    <source>
        <dbReference type="EMBL" id="SUZ54105.1"/>
    </source>
</evidence>
<dbReference type="Pfam" id="PF01782">
    <property type="entry name" value="RimM"/>
    <property type="match status" value="1"/>
</dbReference>
<dbReference type="HAMAP" id="MF_00014">
    <property type="entry name" value="Ribosome_mat_RimM"/>
    <property type="match status" value="1"/>
</dbReference>
<feature type="domain" description="RimM N-terminal" evidence="5">
    <location>
        <begin position="13"/>
        <end position="94"/>
    </location>
</feature>
<dbReference type="PANTHER" id="PTHR33692">
    <property type="entry name" value="RIBOSOME MATURATION FACTOR RIMM"/>
    <property type="match status" value="1"/>
</dbReference>
<feature type="domain" description="Ribosome maturation factor RimM PRC barrel" evidence="6">
    <location>
        <begin position="107"/>
        <end position="174"/>
    </location>
</feature>
<evidence type="ECO:0000256" key="3">
    <source>
        <dbReference type="ARBA" id="ARBA00022552"/>
    </source>
</evidence>